<sequence length="208" mass="24122">MNQRTMVKISAEENVITLRTFSREYRSPQGFIILRSEMEKLKLNKKVIVSDIRSFAILRLQQTPAGLDVIDFDFSWLSDAGGKLLSGREEYVRLPYERFLACIEESLQFKGQYRKILSVSEGNKPKIEFKSRHHLKDVAQRKRLRRQLGKFLNTHFNWVGAQRIFITDESIPYSFFFTEHTARGTGICGGIILHGQDNMKSATYSIHT</sequence>
<dbReference type="PATRIC" id="fig|1432052.3.peg.6528"/>
<dbReference type="RefSeq" id="WP_069159308.1">
    <property type="nucleotide sequence ID" value="NZ_JBKXXQ010000016.1"/>
</dbReference>
<dbReference type="Proteomes" id="UP000095003">
    <property type="component" value="Unassembled WGS sequence"/>
</dbReference>
<gene>
    <name evidence="1" type="ORF">BEH84_05910</name>
</gene>
<organism evidence="1 2">
    <name type="scientific">Eisenbergiella tayi</name>
    <dbReference type="NCBI Taxonomy" id="1432052"/>
    <lineage>
        <taxon>Bacteria</taxon>
        <taxon>Bacillati</taxon>
        <taxon>Bacillota</taxon>
        <taxon>Clostridia</taxon>
        <taxon>Lachnospirales</taxon>
        <taxon>Lachnospiraceae</taxon>
        <taxon>Eisenbergiella</taxon>
    </lineage>
</organism>
<evidence type="ECO:0000313" key="2">
    <source>
        <dbReference type="Proteomes" id="UP000095003"/>
    </source>
</evidence>
<comment type="caution">
    <text evidence="1">The sequence shown here is derived from an EMBL/GenBank/DDBJ whole genome shotgun (WGS) entry which is preliminary data.</text>
</comment>
<reference evidence="1 2" key="1">
    <citation type="submission" date="2016-07" db="EMBL/GenBank/DDBJ databases">
        <title>Characterization of isolates of Eisenbergiella tayi derived from blood cultures, using whole genome sequencing.</title>
        <authorList>
            <person name="Burdz T."/>
            <person name="Wiebe D."/>
            <person name="Huynh C."/>
            <person name="Bernard K."/>
        </authorList>
    </citation>
    <scope>NUCLEOTIDE SEQUENCE [LARGE SCALE GENOMIC DNA]</scope>
    <source>
        <strain evidence="1 2">NML 120489</strain>
    </source>
</reference>
<proteinExistence type="predicted"/>
<protein>
    <submittedName>
        <fullName evidence="1">Uncharacterized protein</fullName>
    </submittedName>
</protein>
<accession>A0A1E3A8P5</accession>
<evidence type="ECO:0000313" key="1">
    <source>
        <dbReference type="EMBL" id="ODM04847.1"/>
    </source>
</evidence>
<dbReference type="AlphaFoldDB" id="A0A1E3A8P5"/>
<dbReference type="EMBL" id="MCGI01000007">
    <property type="protein sequence ID" value="ODM04847.1"/>
    <property type="molecule type" value="Genomic_DNA"/>
</dbReference>
<name>A0A1E3A8P5_9FIRM</name>